<keyword evidence="5" id="KW-1185">Reference proteome</keyword>
<dbReference type="InterPro" id="IPR013320">
    <property type="entry name" value="ConA-like_dom_sf"/>
</dbReference>
<sequence>MHKRLLNLLAFLRPDPASAICAPRCTESVLSASADGFSCGDRIRWVIANLGLPEAEACDQVGLEFLAVCGPCRPSAPAPSAIVPTGTFVAPRGGRSAGYCRSAGRSKYETAAWLGTRKGCEAECFARSACLAYEWGSAGGYTRCELHSEPVTHVAPAPGGGVHCLARTTATAPATPPSPAATATAVATAAAAAAAAASTTTTAASTAVSAATTASAATGRDVDPCGPRLKKRCYLSARDDFDGSSVDGALWNVEVRNDGIRSGGDEAQYYVPEGVSVRNGALTLQLFYDPKANNGGGGTAQGQKCNMDPLSFYPPQAHLSVGFDSVCDQSDRRPPTGFFSGRINTMGKAALKHGVLEARVRLASHNEYSWSAFWLLGADFRSVGWPFCGEVEITEMWVTKVSWDNAVGKAMAPRTSPFPVAVPCLTAHTSNAPPPVGGWDGRDKLRWVAFNEGGYDQLVRDGKVDPAGYNVYRFEKEPDSLRWFVNDEPVAEARRRKGDGGLELRVRNDSPDGWGRWFGRGLWKPFEQPMFVIFNLAFASKTSHPQQRLDQYRSHLRDGIAQLDSASIDWMRMWEVE</sequence>
<name>A0A0D3IP90_EMIH1</name>
<dbReference type="RefSeq" id="XP_005765504.1">
    <property type="nucleotide sequence ID" value="XM_005765447.1"/>
</dbReference>
<dbReference type="EnsemblProtists" id="EOD13075">
    <property type="protein sequence ID" value="EOD13075"/>
    <property type="gene ID" value="EMIHUDRAFT_452009"/>
</dbReference>
<evidence type="ECO:0000256" key="1">
    <source>
        <dbReference type="ARBA" id="ARBA00006865"/>
    </source>
</evidence>
<evidence type="ECO:0000313" key="5">
    <source>
        <dbReference type="Proteomes" id="UP000013827"/>
    </source>
</evidence>
<feature type="signal peptide" evidence="2">
    <location>
        <begin position="1"/>
        <end position="19"/>
    </location>
</feature>
<dbReference type="PaxDb" id="2903-EOD13075"/>
<reference evidence="4" key="2">
    <citation type="submission" date="2024-10" db="UniProtKB">
        <authorList>
            <consortium name="EnsemblProtists"/>
        </authorList>
    </citation>
    <scope>IDENTIFICATION</scope>
</reference>
<feature type="domain" description="GH16" evidence="3">
    <location>
        <begin position="239"/>
        <end position="577"/>
    </location>
</feature>
<proteinExistence type="inferred from homology"/>
<dbReference type="PANTHER" id="PTHR10963:SF55">
    <property type="entry name" value="GLYCOSIDE HYDROLASE FAMILY 16 PROTEIN"/>
    <property type="match status" value="1"/>
</dbReference>
<dbReference type="KEGG" id="ehx:EMIHUDRAFT_452009"/>
<comment type="similarity">
    <text evidence="1">Belongs to the glycosyl hydrolase 16 family.</text>
</comment>
<dbReference type="PROSITE" id="PS51762">
    <property type="entry name" value="GH16_2"/>
    <property type="match status" value="1"/>
</dbReference>
<evidence type="ECO:0000313" key="4">
    <source>
        <dbReference type="EnsemblProtists" id="EOD13075"/>
    </source>
</evidence>
<dbReference type="GO" id="GO:0004553">
    <property type="term" value="F:hydrolase activity, hydrolyzing O-glycosyl compounds"/>
    <property type="evidence" value="ECO:0007669"/>
    <property type="project" value="InterPro"/>
</dbReference>
<dbReference type="Proteomes" id="UP000013827">
    <property type="component" value="Unassembled WGS sequence"/>
</dbReference>
<dbReference type="AlphaFoldDB" id="A0A0D3IP90"/>
<organism evidence="4 5">
    <name type="scientific">Emiliania huxleyi (strain CCMP1516)</name>
    <dbReference type="NCBI Taxonomy" id="280463"/>
    <lineage>
        <taxon>Eukaryota</taxon>
        <taxon>Haptista</taxon>
        <taxon>Haptophyta</taxon>
        <taxon>Prymnesiophyceae</taxon>
        <taxon>Isochrysidales</taxon>
        <taxon>Noelaerhabdaceae</taxon>
        <taxon>Emiliania</taxon>
    </lineage>
</organism>
<keyword evidence="2" id="KW-0732">Signal</keyword>
<evidence type="ECO:0000256" key="2">
    <source>
        <dbReference type="SAM" id="SignalP"/>
    </source>
</evidence>
<dbReference type="HOGENOM" id="CLU_480980_0_0_1"/>
<protein>
    <recommendedName>
        <fullName evidence="3">GH16 domain-containing protein</fullName>
    </recommendedName>
</protein>
<reference evidence="5" key="1">
    <citation type="journal article" date="2013" name="Nature">
        <title>Pan genome of the phytoplankton Emiliania underpins its global distribution.</title>
        <authorList>
            <person name="Read B.A."/>
            <person name="Kegel J."/>
            <person name="Klute M.J."/>
            <person name="Kuo A."/>
            <person name="Lefebvre S.C."/>
            <person name="Maumus F."/>
            <person name="Mayer C."/>
            <person name="Miller J."/>
            <person name="Monier A."/>
            <person name="Salamov A."/>
            <person name="Young J."/>
            <person name="Aguilar M."/>
            <person name="Claverie J.M."/>
            <person name="Frickenhaus S."/>
            <person name="Gonzalez K."/>
            <person name="Herman E.K."/>
            <person name="Lin Y.C."/>
            <person name="Napier J."/>
            <person name="Ogata H."/>
            <person name="Sarno A.F."/>
            <person name="Shmutz J."/>
            <person name="Schroeder D."/>
            <person name="de Vargas C."/>
            <person name="Verret F."/>
            <person name="von Dassow P."/>
            <person name="Valentin K."/>
            <person name="Van de Peer Y."/>
            <person name="Wheeler G."/>
            <person name="Dacks J.B."/>
            <person name="Delwiche C.F."/>
            <person name="Dyhrman S.T."/>
            <person name="Glockner G."/>
            <person name="John U."/>
            <person name="Richards T."/>
            <person name="Worden A.Z."/>
            <person name="Zhang X."/>
            <person name="Grigoriev I.V."/>
            <person name="Allen A.E."/>
            <person name="Bidle K."/>
            <person name="Borodovsky M."/>
            <person name="Bowler C."/>
            <person name="Brownlee C."/>
            <person name="Cock J.M."/>
            <person name="Elias M."/>
            <person name="Gladyshev V.N."/>
            <person name="Groth M."/>
            <person name="Guda C."/>
            <person name="Hadaegh A."/>
            <person name="Iglesias-Rodriguez M.D."/>
            <person name="Jenkins J."/>
            <person name="Jones B.M."/>
            <person name="Lawson T."/>
            <person name="Leese F."/>
            <person name="Lindquist E."/>
            <person name="Lobanov A."/>
            <person name="Lomsadze A."/>
            <person name="Malik S.B."/>
            <person name="Marsh M.E."/>
            <person name="Mackinder L."/>
            <person name="Mock T."/>
            <person name="Mueller-Roeber B."/>
            <person name="Pagarete A."/>
            <person name="Parker M."/>
            <person name="Probert I."/>
            <person name="Quesneville H."/>
            <person name="Raines C."/>
            <person name="Rensing S.A."/>
            <person name="Riano-Pachon D.M."/>
            <person name="Richier S."/>
            <person name="Rokitta S."/>
            <person name="Shiraiwa Y."/>
            <person name="Soanes D.M."/>
            <person name="van der Giezen M."/>
            <person name="Wahlund T.M."/>
            <person name="Williams B."/>
            <person name="Wilson W."/>
            <person name="Wolfe G."/>
            <person name="Wurch L.L."/>
        </authorList>
    </citation>
    <scope>NUCLEOTIDE SEQUENCE</scope>
</reference>
<accession>A0A0D3IP90</accession>
<evidence type="ECO:0000259" key="3">
    <source>
        <dbReference type="PROSITE" id="PS51762"/>
    </source>
</evidence>
<dbReference type="PANTHER" id="PTHR10963">
    <property type="entry name" value="GLYCOSYL HYDROLASE-RELATED"/>
    <property type="match status" value="1"/>
</dbReference>
<dbReference type="CDD" id="cd08023">
    <property type="entry name" value="GH16_laminarinase_like"/>
    <property type="match status" value="1"/>
</dbReference>
<dbReference type="SUPFAM" id="SSF49899">
    <property type="entry name" value="Concanavalin A-like lectins/glucanases"/>
    <property type="match status" value="1"/>
</dbReference>
<dbReference type="InterPro" id="IPR000757">
    <property type="entry name" value="Beta-glucanase-like"/>
</dbReference>
<dbReference type="InterPro" id="IPR050546">
    <property type="entry name" value="Glycosyl_Hydrlase_16"/>
</dbReference>
<dbReference type="Gene3D" id="2.60.120.200">
    <property type="match status" value="1"/>
</dbReference>
<dbReference type="GO" id="GO:0005975">
    <property type="term" value="P:carbohydrate metabolic process"/>
    <property type="evidence" value="ECO:0007669"/>
    <property type="project" value="InterPro"/>
</dbReference>
<feature type="chain" id="PRO_5044291170" description="GH16 domain-containing protein" evidence="2">
    <location>
        <begin position="20"/>
        <end position="577"/>
    </location>
</feature>
<dbReference type="GeneID" id="17259284"/>